<dbReference type="InterPro" id="IPR001763">
    <property type="entry name" value="Rhodanese-like_dom"/>
</dbReference>
<feature type="binding site" evidence="12">
    <location>
        <position position="130"/>
    </location>
    <ligand>
        <name>ATP</name>
        <dbReference type="ChEBI" id="CHEBI:30616"/>
    </ligand>
</feature>
<organism evidence="15 16">
    <name type="scientific">Ceraceosorus guamensis</name>
    <dbReference type="NCBI Taxonomy" id="1522189"/>
    <lineage>
        <taxon>Eukaryota</taxon>
        <taxon>Fungi</taxon>
        <taxon>Dikarya</taxon>
        <taxon>Basidiomycota</taxon>
        <taxon>Ustilaginomycotina</taxon>
        <taxon>Exobasidiomycetes</taxon>
        <taxon>Ceraceosorales</taxon>
        <taxon>Ceraceosoraceae</taxon>
        <taxon>Ceraceosorus</taxon>
    </lineage>
</organism>
<keyword evidence="3 12" id="KW-0808">Transferase</keyword>
<name>A0A316W992_9BASI</name>
<keyword evidence="4 12" id="KW-0819">tRNA processing</keyword>
<feature type="binding site" evidence="12">
    <location>
        <position position="106"/>
    </location>
    <ligand>
        <name>ATP</name>
        <dbReference type="ChEBI" id="CHEBI:30616"/>
    </ligand>
</feature>
<evidence type="ECO:0000256" key="8">
    <source>
        <dbReference type="ARBA" id="ARBA00022786"/>
    </source>
</evidence>
<dbReference type="Gene3D" id="3.40.250.10">
    <property type="entry name" value="Rhodanese-like domain"/>
    <property type="match status" value="1"/>
</dbReference>
<dbReference type="EMBL" id="KZ819352">
    <property type="protein sequence ID" value="PWN46124.1"/>
    <property type="molecule type" value="Genomic_DNA"/>
</dbReference>
<feature type="binding site" evidence="12">
    <location>
        <position position="85"/>
    </location>
    <ligand>
        <name>ATP</name>
        <dbReference type="ChEBI" id="CHEBI:30616"/>
    </ligand>
</feature>
<feature type="binding site" evidence="12">
    <location>
        <position position="312"/>
    </location>
    <ligand>
        <name>Zn(2+)</name>
        <dbReference type="ChEBI" id="CHEBI:29105"/>
    </ligand>
</feature>
<comment type="subcellular location">
    <subcellularLocation>
        <location evidence="1">Cytoplasm</location>
        <location evidence="1">Cytosol</location>
    </subcellularLocation>
</comment>
<dbReference type="PROSITE" id="PS50206">
    <property type="entry name" value="RHODANESE_3"/>
    <property type="match status" value="1"/>
</dbReference>
<evidence type="ECO:0000256" key="3">
    <source>
        <dbReference type="ARBA" id="ARBA00022679"/>
    </source>
</evidence>
<dbReference type="GO" id="GO:0046872">
    <property type="term" value="F:metal ion binding"/>
    <property type="evidence" value="ECO:0007669"/>
    <property type="project" value="UniProtKB-KW"/>
</dbReference>
<evidence type="ECO:0000313" key="16">
    <source>
        <dbReference type="Proteomes" id="UP000245783"/>
    </source>
</evidence>
<feature type="binding site" evidence="12">
    <location>
        <position position="233"/>
    </location>
    <ligand>
        <name>Zn(2+)</name>
        <dbReference type="ChEBI" id="CHEBI:29105"/>
    </ligand>
</feature>
<evidence type="ECO:0000256" key="9">
    <source>
        <dbReference type="ARBA" id="ARBA00022833"/>
    </source>
</evidence>
<evidence type="ECO:0000259" key="14">
    <source>
        <dbReference type="PROSITE" id="PS50206"/>
    </source>
</evidence>
<comment type="pathway">
    <text evidence="12">tRNA modification; 5-methoxycarbonylmethyl-2-thiouridine-tRNA biosynthesis.</text>
</comment>
<evidence type="ECO:0000256" key="7">
    <source>
        <dbReference type="ARBA" id="ARBA00022741"/>
    </source>
</evidence>
<dbReference type="GO" id="GO:0004792">
    <property type="term" value="F:thiosulfate-cyanide sulfurtransferase activity"/>
    <property type="evidence" value="ECO:0007669"/>
    <property type="project" value="TreeGrafter"/>
</dbReference>
<dbReference type="InterPro" id="IPR028885">
    <property type="entry name" value="MOCS3/Uba4"/>
</dbReference>
<dbReference type="HAMAP" id="MF_03049">
    <property type="entry name" value="MOCS3_Uba4"/>
    <property type="match status" value="1"/>
</dbReference>
<keyword evidence="10 12" id="KW-0067">ATP-binding</keyword>
<feature type="binding site" evidence="12">
    <location>
        <position position="236"/>
    </location>
    <ligand>
        <name>Zn(2+)</name>
        <dbReference type="ChEBI" id="CHEBI:29105"/>
    </ligand>
</feature>
<dbReference type="STRING" id="1522189.A0A316W992"/>
<comment type="cofactor">
    <cofactor evidence="12">
        <name>Zn(2+)</name>
        <dbReference type="ChEBI" id="CHEBI:29105"/>
    </cofactor>
    <text evidence="12">Binds 1 zinc ion per subunit.</text>
</comment>
<keyword evidence="2 12" id="KW-0963">Cytoplasm</keyword>
<feature type="active site" description="Cysteine persulfide intermediate; for sulfurtransferase activity" evidence="12">
    <location>
        <position position="451"/>
    </location>
</feature>
<dbReference type="PANTHER" id="PTHR10953:SF102">
    <property type="entry name" value="ADENYLYLTRANSFERASE AND SULFURTRANSFERASE MOCS3"/>
    <property type="match status" value="1"/>
</dbReference>
<keyword evidence="16" id="KW-1185">Reference proteome</keyword>
<evidence type="ECO:0000256" key="12">
    <source>
        <dbReference type="HAMAP-Rule" id="MF_03049"/>
    </source>
</evidence>
<feature type="region of interest" description="Disordered" evidence="13">
    <location>
        <begin position="416"/>
        <end position="438"/>
    </location>
</feature>
<dbReference type="InterPro" id="IPR045886">
    <property type="entry name" value="ThiF/MoeB/HesA"/>
</dbReference>
<dbReference type="GO" id="GO:0032447">
    <property type="term" value="P:protein urmylation"/>
    <property type="evidence" value="ECO:0007669"/>
    <property type="project" value="TreeGrafter"/>
</dbReference>
<dbReference type="FunCoup" id="A0A316W992">
    <property type="interactions" value="339"/>
</dbReference>
<feature type="binding site" evidence="12">
    <location>
        <begin position="113"/>
        <end position="117"/>
    </location>
    <ligand>
        <name>ATP</name>
        <dbReference type="ChEBI" id="CHEBI:30616"/>
    </ligand>
</feature>
<proteinExistence type="inferred from homology"/>
<dbReference type="GO" id="GO:0002143">
    <property type="term" value="P:tRNA wobble position uridine thiolation"/>
    <property type="evidence" value="ECO:0007669"/>
    <property type="project" value="InterPro"/>
</dbReference>
<keyword evidence="8" id="KW-0833">Ubl conjugation pathway</keyword>
<feature type="active site" description="Glycyl thioester intermediate; for adenylyltransferase activity" evidence="12">
    <location>
        <position position="250"/>
    </location>
</feature>
<keyword evidence="11 12" id="KW-0511">Multifunctional enzyme</keyword>
<comment type="similarity">
    <text evidence="12">In the N-terminal section; belongs to the HesA/MoeB/ThiF family. UBA4 subfamily.</text>
</comment>
<dbReference type="SUPFAM" id="SSF69572">
    <property type="entry name" value="Activating enzymes of the ubiquitin-like proteins"/>
    <property type="match status" value="1"/>
</dbReference>
<dbReference type="OrthoDB" id="10261062at2759"/>
<sequence length="514" mass="54857">MSFNNTMMHRQSTANAASLAKQQGVCSTEDNQSSSAEPSSLAADTYPLCLSEYTRYGRQLILPSWGMPSQLALKRSRVLVVGAGGLGCPAIQYLAAAGVGHITVVDHDVVERSNLARQILHDEATVGLSKVESAERAVQRINPHVRVDSIASAFDKTNAMPLVSSHDLTLDCTDNVLTRYLISDTAVLCSKQVVSGAAQGVEGQLMVLNKNPHNSDAAPKDGSSAAGPSRGPCYRCMFPKAPRPDDVVDCSDGGVFGGITGLVGTLQAVESIKLLSDMGASTPPALLLCSAFSYPPFRSIKLRPARPDCRSCGNPENVESRISDLAQEDYAAFCGLNDVRGQGGSRGGRDRISVQDLAGILQNGAETTQANPRSLLIDVRPKVEYGIVSLPNTCNIPYTDLRRNPSETLRRIRTLQNSVAPISSSGNPSNRSTSKQSTCASKVSPSIYLLCRRGNDSQIAADLLHEAQDEQASTTGNEEVHTFAAQRADGFTFVDVIGGLQAWSKEVDPSFPVY</sequence>
<feature type="binding site" evidence="12">
    <location>
        <begin position="174"/>
        <end position="175"/>
    </location>
    <ligand>
        <name>ATP</name>
        <dbReference type="ChEBI" id="CHEBI:30616"/>
    </ligand>
</feature>
<evidence type="ECO:0000313" key="15">
    <source>
        <dbReference type="EMBL" id="PWN46124.1"/>
    </source>
</evidence>
<dbReference type="Gene3D" id="3.40.50.720">
    <property type="entry name" value="NAD(P)-binding Rossmann-like Domain"/>
    <property type="match status" value="1"/>
</dbReference>
<dbReference type="InterPro" id="IPR035985">
    <property type="entry name" value="Ubiquitin-activating_enz"/>
</dbReference>
<keyword evidence="6 12" id="KW-0479">Metal-binding</keyword>
<dbReference type="GO" id="GO:0042292">
    <property type="term" value="F:URM1 activating enzyme activity"/>
    <property type="evidence" value="ECO:0007669"/>
    <property type="project" value="TreeGrafter"/>
</dbReference>
<dbReference type="FunFam" id="3.40.50.720:FF:000033">
    <property type="entry name" value="Adenylyltransferase and sulfurtransferase MOCS3"/>
    <property type="match status" value="1"/>
</dbReference>
<evidence type="ECO:0000256" key="1">
    <source>
        <dbReference type="ARBA" id="ARBA00004514"/>
    </source>
</evidence>
<feature type="binding site" evidence="12">
    <location>
        <position position="309"/>
    </location>
    <ligand>
        <name>Zn(2+)</name>
        <dbReference type="ChEBI" id="CHEBI:29105"/>
    </ligand>
</feature>
<dbReference type="UniPathway" id="UPA00988"/>
<reference evidence="15 16" key="1">
    <citation type="journal article" date="2018" name="Mol. Biol. Evol.">
        <title>Broad Genomic Sampling Reveals a Smut Pathogenic Ancestry of the Fungal Clade Ustilaginomycotina.</title>
        <authorList>
            <person name="Kijpornyongpan T."/>
            <person name="Mondo S.J."/>
            <person name="Barry K."/>
            <person name="Sandor L."/>
            <person name="Lee J."/>
            <person name="Lipzen A."/>
            <person name="Pangilinan J."/>
            <person name="LaButti K."/>
            <person name="Hainaut M."/>
            <person name="Henrissat B."/>
            <person name="Grigoriev I.V."/>
            <person name="Spatafora J.W."/>
            <person name="Aime M.C."/>
        </authorList>
    </citation>
    <scope>NUCLEOTIDE SEQUENCE [LARGE SCALE GENOMIC DNA]</scope>
    <source>
        <strain evidence="15 16">MCA 4658</strain>
    </source>
</reference>
<feature type="domain" description="Rhodanese" evidence="14">
    <location>
        <begin position="370"/>
        <end position="512"/>
    </location>
</feature>
<evidence type="ECO:0000256" key="11">
    <source>
        <dbReference type="ARBA" id="ARBA00023268"/>
    </source>
</evidence>
<keyword evidence="5" id="KW-0548">Nucleotidyltransferase</keyword>
<keyword evidence="9 12" id="KW-0862">Zinc</keyword>
<protein>
    <recommendedName>
        <fullName evidence="14">Rhodanese domain-containing protein</fullName>
    </recommendedName>
</protein>
<dbReference type="PANTHER" id="PTHR10953">
    <property type="entry name" value="UBIQUITIN-ACTIVATING ENZYME E1"/>
    <property type="match status" value="1"/>
</dbReference>
<dbReference type="AlphaFoldDB" id="A0A316W992"/>
<gene>
    <name evidence="12" type="primary">UBA4</name>
    <name evidence="15" type="ORF">IE81DRAFT_363546</name>
</gene>
<dbReference type="InParanoid" id="A0A316W992"/>
<accession>A0A316W992</accession>
<dbReference type="Proteomes" id="UP000245783">
    <property type="component" value="Unassembled WGS sequence"/>
</dbReference>
<dbReference type="InterPro" id="IPR036873">
    <property type="entry name" value="Rhodanese-like_dom_sf"/>
</dbReference>
<dbReference type="GO" id="GO:0005524">
    <property type="term" value="F:ATP binding"/>
    <property type="evidence" value="ECO:0007669"/>
    <property type="project" value="UniProtKB-KW"/>
</dbReference>
<dbReference type="InterPro" id="IPR000594">
    <property type="entry name" value="ThiF_NAD_FAD-bd"/>
</dbReference>
<evidence type="ECO:0000256" key="5">
    <source>
        <dbReference type="ARBA" id="ARBA00022695"/>
    </source>
</evidence>
<evidence type="ECO:0000256" key="13">
    <source>
        <dbReference type="SAM" id="MobiDB-lite"/>
    </source>
</evidence>
<evidence type="ECO:0000256" key="10">
    <source>
        <dbReference type="ARBA" id="ARBA00022840"/>
    </source>
</evidence>
<evidence type="ECO:0000256" key="6">
    <source>
        <dbReference type="ARBA" id="ARBA00022723"/>
    </source>
</evidence>
<dbReference type="CDD" id="cd00757">
    <property type="entry name" value="ThiF_MoeB_HesA_family"/>
    <property type="match status" value="1"/>
</dbReference>
<keyword evidence="7 12" id="KW-0547">Nucleotide-binding</keyword>
<evidence type="ECO:0000256" key="2">
    <source>
        <dbReference type="ARBA" id="ARBA00022490"/>
    </source>
</evidence>
<dbReference type="GO" id="GO:0005829">
    <property type="term" value="C:cytosol"/>
    <property type="evidence" value="ECO:0007669"/>
    <property type="project" value="UniProtKB-SubCell"/>
</dbReference>
<dbReference type="GO" id="GO:0070566">
    <property type="term" value="F:adenylyltransferase activity"/>
    <property type="evidence" value="ECO:0007669"/>
    <property type="project" value="InterPro"/>
</dbReference>
<feature type="compositionally biased region" description="Low complexity" evidence="13">
    <location>
        <begin position="423"/>
        <end position="434"/>
    </location>
</feature>
<evidence type="ECO:0000256" key="4">
    <source>
        <dbReference type="ARBA" id="ARBA00022694"/>
    </source>
</evidence>
<dbReference type="Pfam" id="PF00899">
    <property type="entry name" value="ThiF"/>
    <property type="match status" value="1"/>
</dbReference>
<dbReference type="SMART" id="SM00450">
    <property type="entry name" value="RHOD"/>
    <property type="match status" value="1"/>
</dbReference>